<keyword evidence="1" id="KW-1133">Transmembrane helix</keyword>
<evidence type="ECO:0000259" key="2">
    <source>
        <dbReference type="SMART" id="SM01080"/>
    </source>
</evidence>
<evidence type="ECO:0000313" key="3">
    <source>
        <dbReference type="EMBL" id="SFC31487.1"/>
    </source>
</evidence>
<dbReference type="InterPro" id="IPR007890">
    <property type="entry name" value="CHASE2"/>
</dbReference>
<reference evidence="3 4" key="1">
    <citation type="submission" date="2016-10" db="EMBL/GenBank/DDBJ databases">
        <authorList>
            <person name="de Groot N.N."/>
        </authorList>
    </citation>
    <scope>NUCLEOTIDE SEQUENCE [LARGE SCALE GENOMIC DNA]</scope>
    <source>
        <strain evidence="3 4">DSM 6793</strain>
    </source>
</reference>
<protein>
    <submittedName>
        <fullName evidence="3">Sensor domain CHASE2-containing protein</fullName>
    </submittedName>
</protein>
<dbReference type="SMART" id="SM01080">
    <property type="entry name" value="CHASE2"/>
    <property type="match status" value="1"/>
</dbReference>
<evidence type="ECO:0000256" key="1">
    <source>
        <dbReference type="SAM" id="Phobius"/>
    </source>
</evidence>
<keyword evidence="4" id="KW-1185">Reference proteome</keyword>
<feature type="transmembrane region" description="Helical" evidence="1">
    <location>
        <begin position="315"/>
        <end position="337"/>
    </location>
</feature>
<keyword evidence="1" id="KW-0812">Transmembrane</keyword>
<accession>A0A1I1I594</accession>
<feature type="domain" description="CHASE2" evidence="2">
    <location>
        <begin position="61"/>
        <end position="332"/>
    </location>
</feature>
<keyword evidence="1" id="KW-0472">Membrane</keyword>
<dbReference type="STRING" id="927664.SAMN05421780_104220"/>
<name>A0A1I1I594_9BACT</name>
<gene>
    <name evidence="3" type="ORF">SAMN05421780_104220</name>
</gene>
<dbReference type="Pfam" id="PF05226">
    <property type="entry name" value="CHASE2"/>
    <property type="match status" value="1"/>
</dbReference>
<dbReference type="EMBL" id="FOLE01000004">
    <property type="protein sequence ID" value="SFC31487.1"/>
    <property type="molecule type" value="Genomic_DNA"/>
</dbReference>
<evidence type="ECO:0000313" key="4">
    <source>
        <dbReference type="Proteomes" id="UP000199514"/>
    </source>
</evidence>
<dbReference type="AlphaFoldDB" id="A0A1I1I594"/>
<proteinExistence type="predicted"/>
<feature type="transmembrane region" description="Helical" evidence="1">
    <location>
        <begin position="349"/>
        <end position="369"/>
    </location>
</feature>
<dbReference type="Proteomes" id="UP000199514">
    <property type="component" value="Unassembled WGS sequence"/>
</dbReference>
<organism evidence="3 4">
    <name type="scientific">Flexibacter flexilis DSM 6793</name>
    <dbReference type="NCBI Taxonomy" id="927664"/>
    <lineage>
        <taxon>Bacteria</taxon>
        <taxon>Pseudomonadati</taxon>
        <taxon>Bacteroidota</taxon>
        <taxon>Cytophagia</taxon>
        <taxon>Cytophagales</taxon>
        <taxon>Flexibacteraceae</taxon>
        <taxon>Flexibacter</taxon>
    </lineage>
</organism>
<feature type="transmembrane region" description="Helical" evidence="1">
    <location>
        <begin position="375"/>
        <end position="396"/>
    </location>
</feature>
<sequence>MFLLMRIRYWRDTLWCTGFIFAVLVGLYMLPAQFELFNPLAEAFDDFELTDLVYSRHLGEDQNLEHIQDAVALTDTNIVLVNIGYLNRAGIAQEIFNINAHQPKLIAIDALFEVPRAPEDDSLMAQAFSETKNLILGVKLLNPNYTKGGFDSAQVTYPMFDRYALHGYVNLITDGEDKFRVSRHYSPQERSTDTAMLAFSTKIASIAYPAQTQAFLARSNEVESINFRRHEKQYRCLDVADALNPELPFSLKDKIVIMGFMGENFQSKSWEDKFFTPLNEVYIGKTAPDMFGMTVHANIVSMIAEKSFINEMPDWLALCIGVLLCMANVQVFMWIYYRLSRWYDALTKLLQLLQVLLLLYVSVLSFSFFRYKMDLAVGIAAILLAGDLLEIYMGFLKPKVLQQTAKWFRKHEPAPAAPTEE</sequence>